<dbReference type="AlphaFoldDB" id="A0A931AD01"/>
<organism evidence="1 2">
    <name type="scientific">Nonomuraea cypriaca</name>
    <dbReference type="NCBI Taxonomy" id="1187855"/>
    <lineage>
        <taxon>Bacteria</taxon>
        <taxon>Bacillati</taxon>
        <taxon>Actinomycetota</taxon>
        <taxon>Actinomycetes</taxon>
        <taxon>Streptosporangiales</taxon>
        <taxon>Streptosporangiaceae</taxon>
        <taxon>Nonomuraea</taxon>
    </lineage>
</organism>
<evidence type="ECO:0000313" key="1">
    <source>
        <dbReference type="EMBL" id="MBF8190707.1"/>
    </source>
</evidence>
<keyword evidence="2" id="KW-1185">Reference proteome</keyword>
<dbReference type="RefSeq" id="WP_195899623.1">
    <property type="nucleotide sequence ID" value="NZ_JADOGI010000131.1"/>
</dbReference>
<accession>A0A931AD01</accession>
<gene>
    <name evidence="1" type="ORF">ITP53_34355</name>
</gene>
<reference evidence="1" key="1">
    <citation type="submission" date="2020-11" db="EMBL/GenBank/DDBJ databases">
        <title>Whole-genome analyses of Nonomuraea sp. K274.</title>
        <authorList>
            <person name="Veyisoglu A."/>
        </authorList>
    </citation>
    <scope>NUCLEOTIDE SEQUENCE</scope>
    <source>
        <strain evidence="1">K274</strain>
    </source>
</reference>
<evidence type="ECO:0000313" key="2">
    <source>
        <dbReference type="Proteomes" id="UP000605361"/>
    </source>
</evidence>
<sequence length="56" mass="5973">MPEEELSSRIGNIERVLGLQRLSAEGGEDILPMGNSGASDHCGNSAYSNHCLEAQK</sequence>
<protein>
    <submittedName>
        <fullName evidence="1">Uncharacterized protein</fullName>
    </submittedName>
</protein>
<dbReference type="EMBL" id="JADOGI010000131">
    <property type="protein sequence ID" value="MBF8190707.1"/>
    <property type="molecule type" value="Genomic_DNA"/>
</dbReference>
<proteinExistence type="predicted"/>
<dbReference type="Proteomes" id="UP000605361">
    <property type="component" value="Unassembled WGS sequence"/>
</dbReference>
<comment type="caution">
    <text evidence="1">The sequence shown here is derived from an EMBL/GenBank/DDBJ whole genome shotgun (WGS) entry which is preliminary data.</text>
</comment>
<name>A0A931AD01_9ACTN</name>